<evidence type="ECO:0000259" key="8">
    <source>
        <dbReference type="PROSITE" id="PS50178"/>
    </source>
</evidence>
<protein>
    <recommendedName>
        <fullName evidence="11">Rabenosyn-5-like protein</fullName>
    </recommendedName>
</protein>
<dbReference type="Gene3D" id="4.10.860.20">
    <property type="entry name" value="Rabenosyn, Rab binding domain"/>
    <property type="match status" value="1"/>
</dbReference>
<dbReference type="InterPro" id="IPR013087">
    <property type="entry name" value="Znf_C2H2_type"/>
</dbReference>
<evidence type="ECO:0000256" key="2">
    <source>
        <dbReference type="ARBA" id="ARBA00022771"/>
    </source>
</evidence>
<dbReference type="Gene3D" id="3.30.40.10">
    <property type="entry name" value="Zinc/RING finger domain, C3HC4 (zinc finger)"/>
    <property type="match status" value="1"/>
</dbReference>
<dbReference type="Pfam" id="PF01363">
    <property type="entry name" value="FYVE"/>
    <property type="match status" value="1"/>
</dbReference>
<dbReference type="PANTHER" id="PTHR13510:SF44">
    <property type="entry name" value="RABENOSYN-5"/>
    <property type="match status" value="1"/>
</dbReference>
<dbReference type="SMART" id="SM00064">
    <property type="entry name" value="FYVE"/>
    <property type="match status" value="1"/>
</dbReference>
<feature type="region of interest" description="Disordered" evidence="6">
    <location>
        <begin position="60"/>
        <end position="79"/>
    </location>
</feature>
<dbReference type="AlphaFoldDB" id="A0A813WSI8"/>
<dbReference type="PROSITE" id="PS00028">
    <property type="entry name" value="ZINC_FINGER_C2H2_1"/>
    <property type="match status" value="1"/>
</dbReference>
<feature type="coiled-coil region" evidence="5">
    <location>
        <begin position="428"/>
        <end position="455"/>
    </location>
</feature>
<evidence type="ECO:0000256" key="1">
    <source>
        <dbReference type="ARBA" id="ARBA00022723"/>
    </source>
</evidence>
<dbReference type="InterPro" id="IPR013083">
    <property type="entry name" value="Znf_RING/FYVE/PHD"/>
</dbReference>
<evidence type="ECO:0000259" key="7">
    <source>
        <dbReference type="PROSITE" id="PS50157"/>
    </source>
</evidence>
<dbReference type="PANTHER" id="PTHR13510">
    <property type="entry name" value="FYVE-FINGER-CONTAINING RAB5 EFFECTOR PROTEIN RABENOSYN-5-RELATED"/>
    <property type="match status" value="1"/>
</dbReference>
<feature type="domain" description="C2H2-type" evidence="7">
    <location>
        <begin position="12"/>
        <end position="40"/>
    </location>
</feature>
<keyword evidence="2 4" id="KW-0863">Zinc-finger</keyword>
<dbReference type="InterPro" id="IPR011011">
    <property type="entry name" value="Znf_FYVE_PHD"/>
</dbReference>
<keyword evidence="1" id="KW-0479">Metal-binding</keyword>
<organism evidence="9 10">
    <name type="scientific">Adineta ricciae</name>
    <name type="common">Rotifer</name>
    <dbReference type="NCBI Taxonomy" id="249248"/>
    <lineage>
        <taxon>Eukaryota</taxon>
        <taxon>Metazoa</taxon>
        <taxon>Spiralia</taxon>
        <taxon>Gnathifera</taxon>
        <taxon>Rotifera</taxon>
        <taxon>Eurotatoria</taxon>
        <taxon>Bdelloidea</taxon>
        <taxon>Adinetida</taxon>
        <taxon>Adinetidae</taxon>
        <taxon>Adineta</taxon>
    </lineage>
</organism>
<dbReference type="EMBL" id="CAJNOJ010000024">
    <property type="protein sequence ID" value="CAF0859767.1"/>
    <property type="molecule type" value="Genomic_DNA"/>
</dbReference>
<accession>A0A813WSI8</accession>
<evidence type="ECO:0000256" key="4">
    <source>
        <dbReference type="PROSITE-ProRule" id="PRU00042"/>
    </source>
</evidence>
<gene>
    <name evidence="9" type="ORF">EDS130_LOCUS7748</name>
</gene>
<dbReference type="InterPro" id="IPR036531">
    <property type="entry name" value="Rbsn_Rab-bd_sf"/>
</dbReference>
<dbReference type="Pfam" id="PF11464">
    <property type="entry name" value="Rbsn"/>
    <property type="match status" value="1"/>
</dbReference>
<dbReference type="InterPro" id="IPR021565">
    <property type="entry name" value="Rbsn_Rab-bd"/>
</dbReference>
<feature type="domain" description="FYVE-type" evidence="8">
    <location>
        <begin position="152"/>
        <end position="249"/>
    </location>
</feature>
<dbReference type="SUPFAM" id="SSF57903">
    <property type="entry name" value="FYVE/PHD zinc finger"/>
    <property type="match status" value="1"/>
</dbReference>
<keyword evidence="5" id="KW-0175">Coiled coil</keyword>
<dbReference type="InterPro" id="IPR000306">
    <property type="entry name" value="Znf_FYVE"/>
</dbReference>
<evidence type="ECO:0000313" key="10">
    <source>
        <dbReference type="Proteomes" id="UP000663852"/>
    </source>
</evidence>
<evidence type="ECO:0000256" key="5">
    <source>
        <dbReference type="SAM" id="Coils"/>
    </source>
</evidence>
<dbReference type="PROSITE" id="PS50157">
    <property type="entry name" value="ZINC_FINGER_C2H2_2"/>
    <property type="match status" value="1"/>
</dbReference>
<dbReference type="Proteomes" id="UP000663852">
    <property type="component" value="Unassembled WGS sequence"/>
</dbReference>
<dbReference type="SUPFAM" id="SSF140125">
    <property type="entry name" value="Rabenosyn-5 Rab-binding domain-like"/>
    <property type="match status" value="1"/>
</dbReference>
<name>A0A813WSI8_ADIRI</name>
<evidence type="ECO:0000313" key="9">
    <source>
        <dbReference type="EMBL" id="CAF0859767.1"/>
    </source>
</evidence>
<evidence type="ECO:0008006" key="11">
    <source>
        <dbReference type="Google" id="ProtNLM"/>
    </source>
</evidence>
<keyword evidence="3" id="KW-0862">Zinc</keyword>
<dbReference type="OrthoDB" id="166134at2759"/>
<proteinExistence type="predicted"/>
<sequence>MLQSIDTVRTGFLCPQCHQDMSNMEMLQVHFQNVHTKQLSASTASKSFFSFAKQKLKSVQGSFQTPTEPSKPHAQYFSSDSNNRQQFIGYSISHDELLRTIRKKKHDEFFHRTDQLLLHTRLLTTKNEYIPLNKDTKERRKYEQGIVSWTENSVASQCASCSKTFGISKRKHHCRLDGRVICSQCSRLLPFSVAQDLIDPTVSPLSSTANTVMLQRLVNLTSLIPSAMIQDASNEDNLRICIRCEFILQKYHNQIRYKHIPVDQIFSLYEKIIQAEKQYKSIQSKYTTIIESLLNGNTQYQLVDAQRIYRELSIHYDKIDSVSKSISKLAEGDSTTPVSNRYAALCRNIRTYSIQMMQNFSISIRRLPTEDDLRRIREEKKRSEDERMVECAAKILGMKDNLIEIPPELEPFVQQYYRVTQFLEEARLAGHLDEVQALEKNLKELEKAIRMVQLN</sequence>
<dbReference type="PROSITE" id="PS50178">
    <property type="entry name" value="ZF_FYVE"/>
    <property type="match status" value="1"/>
</dbReference>
<comment type="caution">
    <text evidence="9">The sequence shown here is derived from an EMBL/GenBank/DDBJ whole genome shotgun (WGS) entry which is preliminary data.</text>
</comment>
<evidence type="ECO:0000256" key="3">
    <source>
        <dbReference type="ARBA" id="ARBA00022833"/>
    </source>
</evidence>
<dbReference type="InterPro" id="IPR017455">
    <property type="entry name" value="Znf_FYVE-rel"/>
</dbReference>
<reference evidence="9" key="1">
    <citation type="submission" date="2021-02" db="EMBL/GenBank/DDBJ databases">
        <authorList>
            <person name="Nowell W R."/>
        </authorList>
    </citation>
    <scope>NUCLEOTIDE SEQUENCE</scope>
</reference>
<dbReference type="GO" id="GO:0008270">
    <property type="term" value="F:zinc ion binding"/>
    <property type="evidence" value="ECO:0007669"/>
    <property type="project" value="UniProtKB-KW"/>
</dbReference>
<dbReference type="InterPro" id="IPR052727">
    <property type="entry name" value="Rab4/Rab5_effector"/>
</dbReference>
<evidence type="ECO:0000256" key="6">
    <source>
        <dbReference type="SAM" id="MobiDB-lite"/>
    </source>
</evidence>